<sequence length="794" mass="89113">MPGTEDQAIRTFLFAGIWTAALGSQTQASVASDSFADYSSQQLEKVPSPLSPDLTTLDVSRNNISVLEAADFRSLAKLRVLVLSHNRIRHLDTSVFEFNPALEFVDVAHNELESLSCHPAVAFRHLDLSFNLFERVPVCREFGHWLQLDFLGLSARRIRKADLQPLADLHLREVLLHLRVPEGPVSLCCLHTEKLHLVFSPWLNLPSHWSLSNSTPGSLEITNIQLVNGRCSDLTEVLSEAMQDLKLLNLTLNNVETTWECLVAVFQLVWPRNVEYLNIYNLTLFEEINEEAFDTTETSLKGVKLELMTNKVLYFSQDNIYGIFAKMNISSLTITNSPFIHMLCPTGASRWLHLDMSNNVLTDTIFETCTTLVHLETLIFRGNQLKNLVPLSRMTKTMRSLQHLDLSLNFLQFDGDAESCDWSASLSTLDLSSNKLTGSVFRCLPPRVTVLDLHGNQIRSIPKEAVALPALRELNVALNFLADLPDCGAFRSLTVLRVDGNSIPSPSPAAFRSCQNLRRLWAGNNPFACGCNLRQFIGLAASSSNLLEGWPDAYVCASSEGHDGTLLKDVHLPELACNIPLLVGTVLVTLSVVAAAGAALCRYLDVPWYLRMTWQWAQTRRRARRATPVKLERMAQFHVFVSYSERDATWVKAELIPNLESAAISVCLHERNFVPGKSIVENIISCIEKSRKSIFVLSPHFVQSEWCHYELCFAHHRLFQEGSDSLILIVLAPIPRHGIPARYHKLKSLMARKTYLEWPQERSKQGLFWANLRVAVNVDRIVSGKGGGPVDLKT</sequence>
<keyword evidence="5" id="KW-0812">Transmembrane</keyword>
<dbReference type="GO" id="GO:0038023">
    <property type="term" value="F:signaling receptor activity"/>
    <property type="evidence" value="ECO:0000318"/>
    <property type="project" value="GO_Central"/>
</dbReference>
<dbReference type="SUPFAM" id="SSF52058">
    <property type="entry name" value="L domain-like"/>
    <property type="match status" value="2"/>
</dbReference>
<evidence type="ECO:0000313" key="20">
    <source>
        <dbReference type="Proteomes" id="UP000002279"/>
    </source>
</evidence>
<proteinExistence type="inferred from homology"/>
<dbReference type="GO" id="GO:0035663">
    <property type="term" value="F:Toll-like receptor 2 binding"/>
    <property type="evidence" value="ECO:0000318"/>
    <property type="project" value="GO_Central"/>
</dbReference>
<dbReference type="PANTHER" id="PTHR24365">
    <property type="entry name" value="TOLL-LIKE RECEPTOR"/>
    <property type="match status" value="1"/>
</dbReference>
<dbReference type="Pfam" id="PF01582">
    <property type="entry name" value="TIR"/>
    <property type="match status" value="1"/>
</dbReference>
<dbReference type="PROSITE" id="PS50104">
    <property type="entry name" value="TIR"/>
    <property type="match status" value="1"/>
</dbReference>
<evidence type="ECO:0000256" key="14">
    <source>
        <dbReference type="ARBA" id="ARBA00023198"/>
    </source>
</evidence>
<keyword evidence="9" id="KW-1133">Transmembrane helix</keyword>
<dbReference type="InterPro" id="IPR035897">
    <property type="entry name" value="Toll_tir_struct_dom_sf"/>
</dbReference>
<dbReference type="Gene3D" id="3.40.50.10140">
    <property type="entry name" value="Toll/interleukin-1 receptor homology (TIR) domain"/>
    <property type="match status" value="1"/>
</dbReference>
<evidence type="ECO:0000256" key="8">
    <source>
        <dbReference type="ARBA" id="ARBA00022859"/>
    </source>
</evidence>
<keyword evidence="3 15" id="KW-0399">Innate immunity</keyword>
<dbReference type="InParanoid" id="A0A6I8PK96"/>
<dbReference type="GO" id="GO:0005886">
    <property type="term" value="C:plasma membrane"/>
    <property type="evidence" value="ECO:0000318"/>
    <property type="project" value="GO_Central"/>
</dbReference>
<keyword evidence="12 15" id="KW-0675">Receptor</keyword>
<dbReference type="SMART" id="SM00082">
    <property type="entry name" value="LRRCT"/>
    <property type="match status" value="1"/>
</dbReference>
<keyword evidence="11" id="KW-0472">Membrane</keyword>
<dbReference type="OMA" id="GKISCHP"/>
<feature type="disulfide bond" evidence="16">
    <location>
        <begin position="344"/>
        <end position="369"/>
    </location>
</feature>
<evidence type="ECO:0000256" key="12">
    <source>
        <dbReference type="ARBA" id="ARBA00023170"/>
    </source>
</evidence>
<keyword evidence="7" id="KW-0677">Repeat</keyword>
<dbReference type="AlphaFoldDB" id="A0A6I8PK96"/>
<dbReference type="GeneTree" id="ENSGT00940000162201"/>
<dbReference type="GO" id="GO:0045087">
    <property type="term" value="P:innate immune response"/>
    <property type="evidence" value="ECO:0007669"/>
    <property type="project" value="UniProtKB-UniRule"/>
</dbReference>
<evidence type="ECO:0000256" key="4">
    <source>
        <dbReference type="ARBA" id="ARBA00022614"/>
    </source>
</evidence>
<evidence type="ECO:0000256" key="2">
    <source>
        <dbReference type="ARBA" id="ARBA00009634"/>
    </source>
</evidence>
<dbReference type="InterPro" id="IPR017241">
    <property type="entry name" value="Toll-like_receptor"/>
</dbReference>
<dbReference type="GO" id="GO:0002224">
    <property type="term" value="P:toll-like receptor signaling pathway"/>
    <property type="evidence" value="ECO:0000318"/>
    <property type="project" value="GO_Central"/>
</dbReference>
<keyword evidence="8 15" id="KW-0391">Immunity</keyword>
<dbReference type="FunFam" id="3.40.50.10140:FF:000001">
    <property type="entry name" value="Toll-like receptor 2"/>
    <property type="match status" value="1"/>
</dbReference>
<dbReference type="FunCoup" id="A0A6I8PK96">
    <property type="interactions" value="276"/>
</dbReference>
<dbReference type="PIRSF" id="PIRSF037595">
    <property type="entry name" value="Toll-like_receptor"/>
    <property type="match status" value="1"/>
</dbReference>
<keyword evidence="16" id="KW-1015">Disulfide bond</keyword>
<comment type="similarity">
    <text evidence="2 15">Belongs to the Toll-like receptor family.</text>
</comment>
<feature type="chain" id="PRO_5026055327" description="TIR domain-containing protein" evidence="17">
    <location>
        <begin position="24"/>
        <end position="794"/>
    </location>
</feature>
<dbReference type="Bgee" id="ENSOANG00000050732">
    <property type="expression patterns" value="Expressed in liver and 5 other cell types or tissues"/>
</dbReference>
<keyword evidence="13" id="KW-0325">Glycoprotein</keyword>
<keyword evidence="6 17" id="KW-0732">Signal</keyword>
<gene>
    <name evidence="19" type="primary">LOC100082295</name>
</gene>
<comment type="subcellular location">
    <subcellularLocation>
        <location evidence="1">Membrane</location>
        <topology evidence="1">Single-pass type I membrane protein</topology>
    </subcellularLocation>
</comment>
<dbReference type="InterPro" id="IPR001611">
    <property type="entry name" value="Leu-rich_rpt"/>
</dbReference>
<evidence type="ECO:0000256" key="1">
    <source>
        <dbReference type="ARBA" id="ARBA00004479"/>
    </source>
</evidence>
<dbReference type="InterPro" id="IPR003591">
    <property type="entry name" value="Leu-rich_rpt_typical-subtyp"/>
</dbReference>
<evidence type="ECO:0000256" key="17">
    <source>
        <dbReference type="SAM" id="SignalP"/>
    </source>
</evidence>
<dbReference type="Pfam" id="PF13855">
    <property type="entry name" value="LRR_8"/>
    <property type="match status" value="1"/>
</dbReference>
<dbReference type="OrthoDB" id="1081807at2759"/>
<dbReference type="GO" id="GO:0071723">
    <property type="term" value="F:lipopeptide binding"/>
    <property type="evidence" value="ECO:0000318"/>
    <property type="project" value="GO_Central"/>
</dbReference>
<dbReference type="Proteomes" id="UP000002279">
    <property type="component" value="Chromosome 18"/>
</dbReference>
<evidence type="ECO:0000256" key="10">
    <source>
        <dbReference type="ARBA" id="ARBA00023027"/>
    </source>
</evidence>
<dbReference type="InterPro" id="IPR000157">
    <property type="entry name" value="TIR_dom"/>
</dbReference>
<evidence type="ECO:0000256" key="6">
    <source>
        <dbReference type="ARBA" id="ARBA00022729"/>
    </source>
</evidence>
<dbReference type="PROSITE" id="PS51450">
    <property type="entry name" value="LRR"/>
    <property type="match status" value="1"/>
</dbReference>
<dbReference type="SMART" id="SM00369">
    <property type="entry name" value="LRR_TYP"/>
    <property type="match status" value="5"/>
</dbReference>
<dbReference type="RefSeq" id="XP_028902623.1">
    <property type="nucleotide sequence ID" value="XM_029046790.2"/>
</dbReference>
<evidence type="ECO:0000256" key="13">
    <source>
        <dbReference type="ARBA" id="ARBA00023180"/>
    </source>
</evidence>
<reference evidence="19 20" key="1">
    <citation type="journal article" date="2008" name="Nature">
        <title>Genome analysis of the platypus reveals unique signatures of evolution.</title>
        <authorList>
            <person name="Warren W.C."/>
            <person name="Hillier L.W."/>
            <person name="Marshall Graves J.A."/>
            <person name="Birney E."/>
            <person name="Ponting C.P."/>
            <person name="Grutzner F."/>
            <person name="Belov K."/>
            <person name="Miller W."/>
            <person name="Clarke L."/>
            <person name="Chinwalla A.T."/>
            <person name="Yang S.P."/>
            <person name="Heger A."/>
            <person name="Locke D.P."/>
            <person name="Miethke P."/>
            <person name="Waters P.D."/>
            <person name="Veyrunes F."/>
            <person name="Fulton L."/>
            <person name="Fulton B."/>
            <person name="Graves T."/>
            <person name="Wallis J."/>
            <person name="Puente X.S."/>
            <person name="Lopez-Otin C."/>
            <person name="Ordonez G.R."/>
            <person name="Eichler E.E."/>
            <person name="Chen L."/>
            <person name="Cheng Z."/>
            <person name="Deakin J.E."/>
            <person name="Alsop A."/>
            <person name="Thompson K."/>
            <person name="Kirby P."/>
            <person name="Papenfuss A.T."/>
            <person name="Wakefield M.J."/>
            <person name="Olender T."/>
            <person name="Lancet D."/>
            <person name="Huttley G.A."/>
            <person name="Smit A.F."/>
            <person name="Pask A."/>
            <person name="Temple-Smith P."/>
            <person name="Batzer M.A."/>
            <person name="Walker J.A."/>
            <person name="Konkel M.K."/>
            <person name="Harris R.S."/>
            <person name="Whittington C.M."/>
            <person name="Wong E.S."/>
            <person name="Gemmell N.J."/>
            <person name="Buschiazzo E."/>
            <person name="Vargas Jentzsch I.M."/>
            <person name="Merkel A."/>
            <person name="Schmitz J."/>
            <person name="Zemann A."/>
            <person name="Churakov G."/>
            <person name="Kriegs J.O."/>
            <person name="Brosius J."/>
            <person name="Murchison E.P."/>
            <person name="Sachidanandam R."/>
            <person name="Smith C."/>
            <person name="Hannon G.J."/>
            <person name="Tsend-Ayush E."/>
            <person name="McMillan D."/>
            <person name="Attenborough R."/>
            <person name="Rens W."/>
            <person name="Ferguson-Smith M."/>
            <person name="Lefevre C.M."/>
            <person name="Sharp J.A."/>
            <person name="Nicholas K.R."/>
            <person name="Ray D.A."/>
            <person name="Kube M."/>
            <person name="Reinhardt R."/>
            <person name="Pringle T.H."/>
            <person name="Taylor J."/>
            <person name="Jones R.C."/>
            <person name="Nixon B."/>
            <person name="Dacheux J.L."/>
            <person name="Niwa H."/>
            <person name="Sekita Y."/>
            <person name="Huang X."/>
            <person name="Stark A."/>
            <person name="Kheradpour P."/>
            <person name="Kellis M."/>
            <person name="Flicek P."/>
            <person name="Chen Y."/>
            <person name="Webber C."/>
            <person name="Hardison R."/>
            <person name="Nelson J."/>
            <person name="Hallsworth-Pepin K."/>
            <person name="Delehaunty K."/>
            <person name="Markovic C."/>
            <person name="Minx P."/>
            <person name="Feng Y."/>
            <person name="Kremitzki C."/>
            <person name="Mitreva M."/>
            <person name="Glasscock J."/>
            <person name="Wylie T."/>
            <person name="Wohldmann P."/>
            <person name="Thiru P."/>
            <person name="Nhan M.N."/>
            <person name="Pohl C.S."/>
            <person name="Smith S.M."/>
            <person name="Hou S."/>
            <person name="Nefedov M."/>
            <person name="de Jong P.J."/>
            <person name="Renfree M.B."/>
            <person name="Mardis E.R."/>
            <person name="Wilson R.K."/>
        </authorList>
    </citation>
    <scope>NUCLEOTIDE SEQUENCE [LARGE SCALE GENOMIC DNA]</scope>
    <source>
        <strain evidence="19 20">Glennie</strain>
    </source>
</reference>
<dbReference type="GO" id="GO:0004888">
    <property type="term" value="F:transmembrane signaling receptor activity"/>
    <property type="evidence" value="ECO:0007669"/>
    <property type="project" value="InterPro"/>
</dbReference>
<dbReference type="InterPro" id="IPR000483">
    <property type="entry name" value="Cys-rich_flank_reg_C"/>
</dbReference>
<dbReference type="PANTHER" id="PTHR24365:SF23">
    <property type="entry name" value="TOLL-LIKE RECEPTOR 10"/>
    <property type="match status" value="1"/>
</dbReference>
<feature type="signal peptide" evidence="17">
    <location>
        <begin position="1"/>
        <end position="23"/>
    </location>
</feature>
<keyword evidence="4" id="KW-0433">Leucine-rich repeat</keyword>
<organism evidence="19 20">
    <name type="scientific">Ornithorhynchus anatinus</name>
    <name type="common">Duckbill platypus</name>
    <dbReference type="NCBI Taxonomy" id="9258"/>
    <lineage>
        <taxon>Eukaryota</taxon>
        <taxon>Metazoa</taxon>
        <taxon>Chordata</taxon>
        <taxon>Craniata</taxon>
        <taxon>Vertebrata</taxon>
        <taxon>Euteleostomi</taxon>
        <taxon>Mammalia</taxon>
        <taxon>Monotremata</taxon>
        <taxon>Ornithorhynchidae</taxon>
        <taxon>Ornithorhynchus</taxon>
    </lineage>
</organism>
<evidence type="ECO:0000256" key="7">
    <source>
        <dbReference type="ARBA" id="ARBA00022737"/>
    </source>
</evidence>
<dbReference type="FunFam" id="3.80.10.10:FF:000046">
    <property type="entry name" value="Toll-like receptor 2"/>
    <property type="match status" value="1"/>
</dbReference>
<evidence type="ECO:0000256" key="9">
    <source>
        <dbReference type="ARBA" id="ARBA00022989"/>
    </source>
</evidence>
<evidence type="ECO:0000313" key="19">
    <source>
        <dbReference type="Ensembl" id="ENSOANP00000052249.1"/>
    </source>
</evidence>
<dbReference type="GeneID" id="100082295"/>
<dbReference type="InterPro" id="IPR032675">
    <property type="entry name" value="LRR_dom_sf"/>
</dbReference>
<protein>
    <recommendedName>
        <fullName evidence="18">TIR domain-containing protein</fullName>
    </recommendedName>
</protein>
<dbReference type="Gene3D" id="3.80.10.10">
    <property type="entry name" value="Ribonuclease Inhibitor"/>
    <property type="match status" value="1"/>
</dbReference>
<evidence type="ECO:0000256" key="11">
    <source>
        <dbReference type="ARBA" id="ARBA00023136"/>
    </source>
</evidence>
<evidence type="ECO:0000256" key="16">
    <source>
        <dbReference type="PIRSR" id="PIRSR037595-2"/>
    </source>
</evidence>
<evidence type="ECO:0000256" key="5">
    <source>
        <dbReference type="ARBA" id="ARBA00022692"/>
    </source>
</evidence>
<name>A0A6I8PK96_ORNAN</name>
<dbReference type="KEGG" id="oaa:100082295"/>
<dbReference type="GO" id="GO:0006954">
    <property type="term" value="P:inflammatory response"/>
    <property type="evidence" value="ECO:0000318"/>
    <property type="project" value="GO_Central"/>
</dbReference>
<dbReference type="SMART" id="SM00255">
    <property type="entry name" value="TIR"/>
    <property type="match status" value="1"/>
</dbReference>
<evidence type="ECO:0000256" key="3">
    <source>
        <dbReference type="ARBA" id="ARBA00022588"/>
    </source>
</evidence>
<evidence type="ECO:0000259" key="18">
    <source>
        <dbReference type="PROSITE" id="PS50104"/>
    </source>
</evidence>
<accession>A0A6I8PK96</accession>
<reference evidence="19" key="3">
    <citation type="submission" date="2025-09" db="UniProtKB">
        <authorList>
            <consortium name="Ensembl"/>
        </authorList>
    </citation>
    <scope>IDENTIFICATION</scope>
    <source>
        <strain evidence="19">Glennie</strain>
    </source>
</reference>
<dbReference type="SUPFAM" id="SSF52200">
    <property type="entry name" value="Toll/Interleukin receptor TIR domain"/>
    <property type="match status" value="1"/>
</dbReference>
<evidence type="ECO:0000256" key="15">
    <source>
        <dbReference type="PIRNR" id="PIRNR037595"/>
    </source>
</evidence>
<feature type="domain" description="TIR" evidence="18">
    <location>
        <begin position="635"/>
        <end position="776"/>
    </location>
</feature>
<reference evidence="19" key="2">
    <citation type="submission" date="2025-08" db="UniProtKB">
        <authorList>
            <consortium name="Ensembl"/>
        </authorList>
    </citation>
    <scope>IDENTIFICATION</scope>
    <source>
        <strain evidence="19">Glennie</strain>
    </source>
</reference>
<keyword evidence="10" id="KW-0520">NAD</keyword>
<keyword evidence="14 15" id="KW-0395">Inflammatory response</keyword>
<dbReference type="PRINTS" id="PR01537">
    <property type="entry name" value="INTRLKN1R1F"/>
</dbReference>
<feature type="disulfide bond" evidence="16">
    <location>
        <begin position="420"/>
        <end position="443"/>
    </location>
</feature>
<dbReference type="Ensembl" id="ENSOANT00000065660.1">
    <property type="protein sequence ID" value="ENSOANP00000052249.1"/>
    <property type="gene ID" value="ENSOANG00000050732.1"/>
</dbReference>
<dbReference type="GO" id="GO:0071221">
    <property type="term" value="P:cellular response to bacterial lipopeptide"/>
    <property type="evidence" value="ECO:0000318"/>
    <property type="project" value="GO_Central"/>
</dbReference>
<keyword evidence="20" id="KW-1185">Reference proteome</keyword>
<dbReference type="Pfam" id="PF00560">
    <property type="entry name" value="LRR_1"/>
    <property type="match status" value="1"/>
</dbReference>